<evidence type="ECO:0000313" key="13">
    <source>
        <dbReference type="Proteomes" id="UP000659344"/>
    </source>
</evidence>
<evidence type="ECO:0000256" key="4">
    <source>
        <dbReference type="ARBA" id="ARBA00022679"/>
    </source>
</evidence>
<dbReference type="CDD" id="cd01840">
    <property type="entry name" value="SGNH_hydrolase_yrhL_like"/>
    <property type="match status" value="1"/>
</dbReference>
<feature type="transmembrane region" description="Helical" evidence="10">
    <location>
        <begin position="288"/>
        <end position="308"/>
    </location>
</feature>
<evidence type="ECO:0000256" key="6">
    <source>
        <dbReference type="ARBA" id="ARBA00022989"/>
    </source>
</evidence>
<dbReference type="PANTHER" id="PTHR23028">
    <property type="entry name" value="ACETYLTRANSFERASE"/>
    <property type="match status" value="1"/>
</dbReference>
<dbReference type="InterPro" id="IPR002656">
    <property type="entry name" value="Acyl_transf_3_dom"/>
</dbReference>
<feature type="transmembrane region" description="Helical" evidence="10">
    <location>
        <begin position="364"/>
        <end position="383"/>
    </location>
</feature>
<dbReference type="EMBL" id="BMFT01000001">
    <property type="protein sequence ID" value="GGH21320.1"/>
    <property type="molecule type" value="Genomic_DNA"/>
</dbReference>
<keyword evidence="5 10" id="KW-0812">Transmembrane</keyword>
<proteinExistence type="inferred from homology"/>
<feature type="transmembrane region" description="Helical" evidence="10">
    <location>
        <begin position="163"/>
        <end position="184"/>
    </location>
</feature>
<feature type="region of interest" description="Disordered" evidence="9">
    <location>
        <begin position="401"/>
        <end position="443"/>
    </location>
</feature>
<protein>
    <submittedName>
        <fullName evidence="12">Peptidoglycan O-acetyltransferase YrhL</fullName>
    </submittedName>
</protein>
<gene>
    <name evidence="12" type="primary">yrhL</name>
    <name evidence="12" type="ORF">GCM10008013_19170</name>
</gene>
<keyword evidence="3" id="KW-1003">Cell membrane</keyword>
<comment type="caution">
    <text evidence="12">The sequence shown here is derived from an EMBL/GenBank/DDBJ whole genome shotgun (WGS) entry which is preliminary data.</text>
</comment>
<evidence type="ECO:0000259" key="11">
    <source>
        <dbReference type="Pfam" id="PF01757"/>
    </source>
</evidence>
<comment type="subcellular location">
    <subcellularLocation>
        <location evidence="1">Cell membrane</location>
        <topology evidence="1">Multi-pass membrane protein</topology>
    </subcellularLocation>
</comment>
<keyword evidence="6 10" id="KW-1133">Transmembrane helix</keyword>
<evidence type="ECO:0000256" key="1">
    <source>
        <dbReference type="ARBA" id="ARBA00004651"/>
    </source>
</evidence>
<keyword evidence="13" id="KW-1185">Reference proteome</keyword>
<feature type="transmembrane region" description="Helical" evidence="10">
    <location>
        <begin position="256"/>
        <end position="276"/>
    </location>
</feature>
<evidence type="ECO:0000256" key="10">
    <source>
        <dbReference type="SAM" id="Phobius"/>
    </source>
</evidence>
<feature type="transmembrane region" description="Helical" evidence="10">
    <location>
        <begin position="320"/>
        <end position="341"/>
    </location>
</feature>
<dbReference type="Gene3D" id="3.40.50.1110">
    <property type="entry name" value="SGNH hydrolase"/>
    <property type="match status" value="1"/>
</dbReference>
<dbReference type="SUPFAM" id="SSF52266">
    <property type="entry name" value="SGNH hydrolase"/>
    <property type="match status" value="1"/>
</dbReference>
<feature type="domain" description="Acyltransferase 3" evidence="11">
    <location>
        <begin position="2"/>
        <end position="336"/>
    </location>
</feature>
<reference evidence="13" key="1">
    <citation type="journal article" date="2019" name="Int. J. Syst. Evol. Microbiol.">
        <title>The Global Catalogue of Microorganisms (GCM) 10K type strain sequencing project: providing services to taxonomists for standard genome sequencing and annotation.</title>
        <authorList>
            <consortium name="The Broad Institute Genomics Platform"/>
            <consortium name="The Broad Institute Genome Sequencing Center for Infectious Disease"/>
            <person name="Wu L."/>
            <person name="Ma J."/>
        </authorList>
    </citation>
    <scope>NUCLEOTIDE SEQUENCE [LARGE SCALE GENOMIC DNA]</scope>
    <source>
        <strain evidence="13">CGMCC 1.12769</strain>
    </source>
</reference>
<comment type="similarity">
    <text evidence="2">Belongs to the acyltransferase 3 family.</text>
</comment>
<dbReference type="InterPro" id="IPR036514">
    <property type="entry name" value="SGNH_hydro_sf"/>
</dbReference>
<evidence type="ECO:0000256" key="5">
    <source>
        <dbReference type="ARBA" id="ARBA00022692"/>
    </source>
</evidence>
<dbReference type="PANTHER" id="PTHR23028:SF53">
    <property type="entry name" value="ACYL_TRANSF_3 DOMAIN-CONTAINING PROTEIN"/>
    <property type="match status" value="1"/>
</dbReference>
<feature type="transmembrane region" description="Helical" evidence="10">
    <location>
        <begin position="140"/>
        <end position="156"/>
    </location>
</feature>
<dbReference type="Proteomes" id="UP000659344">
    <property type="component" value="Unassembled WGS sequence"/>
</dbReference>
<feature type="transmembrane region" description="Helical" evidence="10">
    <location>
        <begin position="196"/>
        <end position="214"/>
    </location>
</feature>
<organism evidence="12 13">
    <name type="scientific">Paenibacillus segetis</name>
    <dbReference type="NCBI Taxonomy" id="1325360"/>
    <lineage>
        <taxon>Bacteria</taxon>
        <taxon>Bacillati</taxon>
        <taxon>Bacillota</taxon>
        <taxon>Bacilli</taxon>
        <taxon>Bacillales</taxon>
        <taxon>Paenibacillaceae</taxon>
        <taxon>Paenibacillus</taxon>
    </lineage>
</organism>
<sequence length="608" mass="67821">MPGIDGLRALSVLAVIAYHLNLKWAPGGLLGVGIFFVISGYLITDQIINHWERYRSLKLLDFWIRRARRLLPAMLAMLLFVALWLLITDPSRLNALKGDYISSLFYVNNWWLIFHKVSYFESFGPPSPIGHLWSLAIEEQFYILWPLILLIGLTIAPRRGRLITWILACAAASALAMALIYVPGTDPSRVYYGTDTRVFALLIGAALAVLWPSHRLQDTVSGAERNLLDIFGGLGLFLLIVLIYQSNEFADSLYRGGFVLLSCITAIVIAVLAHPASRLGRIMGCKPLRWIGVRSYSLYIWHYPIIILTSPSGNADGVSVLRIILQLAGSFLLAALSYKYVEEPFRHGSFRALRPIKLATRRHVVRPLVLIAVIPLILFPIIFSNHQLKPEPTATIEAADLPNDNKEQIETPSQDEAVEPNIKEEKEPEKPSTPPVVQDTTNANAEQPEFVDTQSGKGITAIGDSVILDAAPFLEKMLPGIVIDGKVGRQMSQAPEVIDRLKEQGRLGNRIIIELGTNGAFNKKQLRKVLHSLRDAKQVIVVNTRVPRKWQDIVNADIAEVSSEFSNTTIVDWYSASKGKGDYFYQDGVHLKREGANYYASILVKALE</sequence>
<dbReference type="InterPro" id="IPR050879">
    <property type="entry name" value="Acyltransferase_3"/>
</dbReference>
<name>A0ABQ1YDG2_9BACL</name>
<feature type="compositionally biased region" description="Basic and acidic residues" evidence="9">
    <location>
        <begin position="421"/>
        <end position="430"/>
    </location>
</feature>
<keyword evidence="4" id="KW-0808">Transferase</keyword>
<feature type="transmembrane region" description="Helical" evidence="10">
    <location>
        <begin position="28"/>
        <end position="48"/>
    </location>
</feature>
<evidence type="ECO:0000256" key="3">
    <source>
        <dbReference type="ARBA" id="ARBA00022475"/>
    </source>
</evidence>
<evidence type="ECO:0000256" key="7">
    <source>
        <dbReference type="ARBA" id="ARBA00023136"/>
    </source>
</evidence>
<feature type="transmembrane region" description="Helical" evidence="10">
    <location>
        <begin position="226"/>
        <end position="244"/>
    </location>
</feature>
<keyword evidence="7 10" id="KW-0472">Membrane</keyword>
<evidence type="ECO:0000256" key="8">
    <source>
        <dbReference type="ARBA" id="ARBA00023315"/>
    </source>
</evidence>
<evidence type="ECO:0000256" key="9">
    <source>
        <dbReference type="SAM" id="MobiDB-lite"/>
    </source>
</evidence>
<dbReference type="Pfam" id="PF01757">
    <property type="entry name" value="Acyl_transf_3"/>
    <property type="match status" value="1"/>
</dbReference>
<feature type="transmembrane region" description="Helical" evidence="10">
    <location>
        <begin position="69"/>
        <end position="87"/>
    </location>
</feature>
<accession>A0ABQ1YDG2</accession>
<evidence type="ECO:0000256" key="2">
    <source>
        <dbReference type="ARBA" id="ARBA00007400"/>
    </source>
</evidence>
<keyword evidence="8" id="KW-0012">Acyltransferase</keyword>
<evidence type="ECO:0000313" key="12">
    <source>
        <dbReference type="EMBL" id="GGH21320.1"/>
    </source>
</evidence>